<comment type="similarity">
    <text evidence="1">Belongs to the PPP4R2 family.</text>
</comment>
<dbReference type="InterPro" id="IPR015267">
    <property type="entry name" value="PPP4R2"/>
</dbReference>
<feature type="non-terminal residue" evidence="3">
    <location>
        <position position="1"/>
    </location>
</feature>
<protein>
    <recommendedName>
        <fullName evidence="5">Serine/threonine-protein phosphatase 4 regulatory subunit 2</fullName>
    </recommendedName>
</protein>
<dbReference type="Pfam" id="PF09184">
    <property type="entry name" value="PPP4R2"/>
    <property type="match status" value="1"/>
</dbReference>
<reference evidence="3 4" key="1">
    <citation type="journal article" date="2021" name="Nat. Plants">
        <title>The Taxus genome provides insights into paclitaxel biosynthesis.</title>
        <authorList>
            <person name="Xiong X."/>
            <person name="Gou J."/>
            <person name="Liao Q."/>
            <person name="Li Y."/>
            <person name="Zhou Q."/>
            <person name="Bi G."/>
            <person name="Li C."/>
            <person name="Du R."/>
            <person name="Wang X."/>
            <person name="Sun T."/>
            <person name="Guo L."/>
            <person name="Liang H."/>
            <person name="Lu P."/>
            <person name="Wu Y."/>
            <person name="Zhang Z."/>
            <person name="Ro D.K."/>
            <person name="Shang Y."/>
            <person name="Huang S."/>
            <person name="Yan J."/>
        </authorList>
    </citation>
    <scope>NUCLEOTIDE SEQUENCE [LARGE SCALE GENOMIC DNA]</scope>
    <source>
        <strain evidence="3">Ta-2019</strain>
    </source>
</reference>
<organism evidence="3 4">
    <name type="scientific">Taxus chinensis</name>
    <name type="common">Chinese yew</name>
    <name type="synonym">Taxus wallichiana var. chinensis</name>
    <dbReference type="NCBI Taxonomy" id="29808"/>
    <lineage>
        <taxon>Eukaryota</taxon>
        <taxon>Viridiplantae</taxon>
        <taxon>Streptophyta</taxon>
        <taxon>Embryophyta</taxon>
        <taxon>Tracheophyta</taxon>
        <taxon>Spermatophyta</taxon>
        <taxon>Pinopsida</taxon>
        <taxon>Pinidae</taxon>
        <taxon>Conifers II</taxon>
        <taxon>Cupressales</taxon>
        <taxon>Taxaceae</taxon>
        <taxon>Taxus</taxon>
    </lineage>
</organism>
<dbReference type="GO" id="GO:0005634">
    <property type="term" value="C:nucleus"/>
    <property type="evidence" value="ECO:0007669"/>
    <property type="project" value="TreeGrafter"/>
</dbReference>
<dbReference type="GO" id="GO:0030289">
    <property type="term" value="C:protein phosphatase 4 complex"/>
    <property type="evidence" value="ECO:0007669"/>
    <property type="project" value="InterPro"/>
</dbReference>
<evidence type="ECO:0008006" key="5">
    <source>
        <dbReference type="Google" id="ProtNLM"/>
    </source>
</evidence>
<evidence type="ECO:0000313" key="4">
    <source>
        <dbReference type="Proteomes" id="UP000824469"/>
    </source>
</evidence>
<evidence type="ECO:0000256" key="2">
    <source>
        <dbReference type="SAM" id="MobiDB-lite"/>
    </source>
</evidence>
<evidence type="ECO:0000313" key="3">
    <source>
        <dbReference type="EMBL" id="KAH9310217.1"/>
    </source>
</evidence>
<feature type="region of interest" description="Disordered" evidence="2">
    <location>
        <begin position="203"/>
        <end position="232"/>
    </location>
</feature>
<accession>A0AA38FSZ0</accession>
<comment type="caution">
    <text evidence="3">The sequence shown here is derived from an EMBL/GenBank/DDBJ whole genome shotgun (WGS) entry which is preliminary data.</text>
</comment>
<keyword evidence="4" id="KW-1185">Reference proteome</keyword>
<sequence>EDEAKHEFTEELRGILEVIARTGKYWHNWTMLKSLLSFRLKQILTEYHESLMAVDAGAREKLLEGETYPELVTRLEEALDSFVEGPPFTLQRLCEILLNPQSIYPNISKASLALEKILLVTSTLPVSVDPYPSLALSDSPAHENGPKQNGTQDTAAKIDVANTDEAANANEAANTTEVASTNEVANANEVANTDEEMIDASMDVDEKSEVNEQNGELDVMTEKPPEIPCNGD</sequence>
<name>A0AA38FSZ0_TAXCH</name>
<dbReference type="EMBL" id="JAHRHJ020000007">
    <property type="protein sequence ID" value="KAH9310217.1"/>
    <property type="molecule type" value="Genomic_DNA"/>
</dbReference>
<gene>
    <name evidence="3" type="ORF">KI387_038128</name>
</gene>
<dbReference type="GO" id="GO:0019888">
    <property type="term" value="F:protein phosphatase regulator activity"/>
    <property type="evidence" value="ECO:0007669"/>
    <property type="project" value="InterPro"/>
</dbReference>
<dbReference type="OMA" id="DSPAHEN"/>
<evidence type="ECO:0000256" key="1">
    <source>
        <dbReference type="ARBA" id="ARBA00009207"/>
    </source>
</evidence>
<dbReference type="PANTHER" id="PTHR16487:SF0">
    <property type="entry name" value="PROTEIN PHOSPHATASE 4 REGULATORY SUBUNIT 2-RELATED"/>
    <property type="match status" value="1"/>
</dbReference>
<dbReference type="AlphaFoldDB" id="A0AA38FSZ0"/>
<proteinExistence type="inferred from homology"/>
<dbReference type="Proteomes" id="UP000824469">
    <property type="component" value="Unassembled WGS sequence"/>
</dbReference>
<dbReference type="PANTHER" id="PTHR16487">
    <property type="entry name" value="PPP4R2-RELATED PROTEIN"/>
    <property type="match status" value="1"/>
</dbReference>
<dbReference type="GO" id="GO:0005737">
    <property type="term" value="C:cytoplasm"/>
    <property type="evidence" value="ECO:0007669"/>
    <property type="project" value="TreeGrafter"/>
</dbReference>